<keyword evidence="3" id="KW-0444">Lipid biosynthesis</keyword>
<dbReference type="CDD" id="cd07987">
    <property type="entry name" value="LPLAT_MGAT-like"/>
    <property type="match status" value="1"/>
</dbReference>
<evidence type="ECO:0000256" key="11">
    <source>
        <dbReference type="RuleBase" id="RU367023"/>
    </source>
</evidence>
<dbReference type="InterPro" id="IPR007130">
    <property type="entry name" value="DAGAT"/>
</dbReference>
<keyword evidence="6 11" id="KW-0256">Endoplasmic reticulum</keyword>
<evidence type="ECO:0000256" key="5">
    <source>
        <dbReference type="ARBA" id="ARBA00022692"/>
    </source>
</evidence>
<protein>
    <recommendedName>
        <fullName evidence="11">Acyltransferase</fullName>
        <ecNumber evidence="11">2.3.1.-</ecNumber>
    </recommendedName>
</protein>
<keyword evidence="5 11" id="KW-0812">Transmembrane</keyword>
<dbReference type="AlphaFoldDB" id="A0AAE0EWS7"/>
<evidence type="ECO:0000256" key="6">
    <source>
        <dbReference type="ARBA" id="ARBA00022824"/>
    </source>
</evidence>
<sequence length="363" mass="40420">MSGSPEEYHSLDIFAIPPEAYELNERDRKKVVDNLIKTNKGPFAPNSLAHAAEISVAEQILVNVLLLVLMGGPLAWFSFVAPAVWIFGSWYSVTMYVLFTLVLSLHPIPYRGNFCHYLWKSGIQKACFRYFSYRAVWTGDALERVRACQPYLGAGVPHGVLPFANLLSISAINLFTFTGTFVGAPASVTFNTPFLRYFTMLGTCDCSREVVAKEIERGNSVGVVPDGIAGIFRCNDGDEVCFLKSRKGLAKLSLKTGAPIVPAYSLGNTAVFKAWFDKWGIMERISRKAQLSIFLFWGKFGLPIPLRTPITTIFGPPIEVTQTDNPTQEEIDDVHRRLLQGVEDCFNQHKAALGWGHKTMRIV</sequence>
<keyword evidence="9 11" id="KW-0472">Membrane</keyword>
<proteinExistence type="inferred from homology"/>
<feature type="transmembrane region" description="Helical" evidence="11">
    <location>
        <begin position="85"/>
        <end position="105"/>
    </location>
</feature>
<dbReference type="GO" id="GO:0004144">
    <property type="term" value="F:diacylglycerol O-acyltransferase activity"/>
    <property type="evidence" value="ECO:0007669"/>
    <property type="project" value="UniProtKB-ARBA"/>
</dbReference>
<keyword evidence="13" id="KW-1185">Reference proteome</keyword>
<accession>A0AAE0EWS7</accession>
<dbReference type="EC" id="2.3.1.-" evidence="11"/>
<keyword evidence="7 11" id="KW-1133">Transmembrane helix</keyword>
<dbReference type="GO" id="GO:0005789">
    <property type="term" value="C:endoplasmic reticulum membrane"/>
    <property type="evidence" value="ECO:0007669"/>
    <property type="project" value="UniProtKB-SubCell"/>
</dbReference>
<comment type="similarity">
    <text evidence="2 11">Belongs to the diacylglycerol acyltransferase family.</text>
</comment>
<evidence type="ECO:0000256" key="9">
    <source>
        <dbReference type="ARBA" id="ARBA00023136"/>
    </source>
</evidence>
<comment type="caution">
    <text evidence="12">The sequence shown here is derived from an EMBL/GenBank/DDBJ whole genome shotgun (WGS) entry which is preliminary data.</text>
</comment>
<dbReference type="PANTHER" id="PTHR12317">
    <property type="entry name" value="DIACYLGLYCEROL O-ACYLTRANSFERASE"/>
    <property type="match status" value="1"/>
</dbReference>
<dbReference type="GO" id="GO:0019432">
    <property type="term" value="P:triglyceride biosynthetic process"/>
    <property type="evidence" value="ECO:0007669"/>
    <property type="project" value="TreeGrafter"/>
</dbReference>
<keyword evidence="10" id="KW-0012">Acyltransferase</keyword>
<evidence type="ECO:0000313" key="12">
    <source>
        <dbReference type="EMBL" id="KAK3243591.1"/>
    </source>
</evidence>
<dbReference type="Proteomes" id="UP001190700">
    <property type="component" value="Unassembled WGS sequence"/>
</dbReference>
<evidence type="ECO:0000256" key="7">
    <source>
        <dbReference type="ARBA" id="ARBA00022989"/>
    </source>
</evidence>
<dbReference type="PANTHER" id="PTHR12317:SF63">
    <property type="entry name" value="DIACYLGLYCEROL O-ACYLTRANSFERASE 2"/>
    <property type="match status" value="1"/>
</dbReference>
<feature type="transmembrane region" description="Helical" evidence="11">
    <location>
        <begin position="60"/>
        <end position="79"/>
    </location>
</feature>
<evidence type="ECO:0000256" key="3">
    <source>
        <dbReference type="ARBA" id="ARBA00022516"/>
    </source>
</evidence>
<reference evidence="12 13" key="1">
    <citation type="journal article" date="2015" name="Genome Biol. Evol.">
        <title>Comparative Genomics of a Bacterivorous Green Alga Reveals Evolutionary Causalities and Consequences of Phago-Mixotrophic Mode of Nutrition.</title>
        <authorList>
            <person name="Burns J.A."/>
            <person name="Paasch A."/>
            <person name="Narechania A."/>
            <person name="Kim E."/>
        </authorList>
    </citation>
    <scope>NUCLEOTIDE SEQUENCE [LARGE SCALE GENOMIC DNA]</scope>
    <source>
        <strain evidence="12 13">PLY_AMNH</strain>
    </source>
</reference>
<dbReference type="Pfam" id="PF03982">
    <property type="entry name" value="DAGAT"/>
    <property type="match status" value="1"/>
</dbReference>
<name>A0AAE0EWS7_9CHLO</name>
<evidence type="ECO:0000256" key="1">
    <source>
        <dbReference type="ARBA" id="ARBA00004477"/>
    </source>
</evidence>
<evidence type="ECO:0000256" key="10">
    <source>
        <dbReference type="ARBA" id="ARBA00023315"/>
    </source>
</evidence>
<evidence type="ECO:0000256" key="2">
    <source>
        <dbReference type="ARBA" id="ARBA00005420"/>
    </source>
</evidence>
<dbReference type="EMBL" id="LGRX02032756">
    <property type="protein sequence ID" value="KAK3243591.1"/>
    <property type="molecule type" value="Genomic_DNA"/>
</dbReference>
<gene>
    <name evidence="12" type="ORF">CYMTET_46768</name>
</gene>
<keyword evidence="4 11" id="KW-0808">Transferase</keyword>
<organism evidence="12 13">
    <name type="scientific">Cymbomonas tetramitiformis</name>
    <dbReference type="NCBI Taxonomy" id="36881"/>
    <lineage>
        <taxon>Eukaryota</taxon>
        <taxon>Viridiplantae</taxon>
        <taxon>Chlorophyta</taxon>
        <taxon>Pyramimonadophyceae</taxon>
        <taxon>Pyramimonadales</taxon>
        <taxon>Pyramimonadaceae</taxon>
        <taxon>Cymbomonas</taxon>
    </lineage>
</organism>
<comment type="subcellular location">
    <subcellularLocation>
        <location evidence="1 11">Endoplasmic reticulum membrane</location>
        <topology evidence="1 11">Multi-pass membrane protein</topology>
    </subcellularLocation>
</comment>
<evidence type="ECO:0000313" key="13">
    <source>
        <dbReference type="Proteomes" id="UP001190700"/>
    </source>
</evidence>
<evidence type="ECO:0000256" key="8">
    <source>
        <dbReference type="ARBA" id="ARBA00023098"/>
    </source>
</evidence>
<evidence type="ECO:0000256" key="4">
    <source>
        <dbReference type="ARBA" id="ARBA00022679"/>
    </source>
</evidence>
<keyword evidence="8" id="KW-0443">Lipid metabolism</keyword>